<feature type="region of interest" description="Disordered" evidence="1">
    <location>
        <begin position="139"/>
        <end position="204"/>
    </location>
</feature>
<dbReference type="Proteomes" id="UP001221757">
    <property type="component" value="Unassembled WGS sequence"/>
</dbReference>
<sequence length="204" mass="21851">MIIEKAVTKELGKSGNVTKSEALVYPVLSQLLCNADPCLGSVSDWSEVFIVVPTLAQRTVPVGDHQSRRAVCRERQENGKWKDWKPRHRPASSPTTAPKSCKLVHAPNLPRRCPATRFSSSSFVAGRSCSRELFGPISSEFMSPSSKDRQHTPDKGSRPLGEVGRSQIDDLIDVGAVDDATSAQADTTSAQGASTSVQGASTSA</sequence>
<reference evidence="2" key="1">
    <citation type="submission" date="2023-03" db="EMBL/GenBank/DDBJ databases">
        <title>Massive genome expansion in bonnet fungi (Mycena s.s.) driven by repeated elements and novel gene families across ecological guilds.</title>
        <authorList>
            <consortium name="Lawrence Berkeley National Laboratory"/>
            <person name="Harder C.B."/>
            <person name="Miyauchi S."/>
            <person name="Viragh M."/>
            <person name="Kuo A."/>
            <person name="Thoen E."/>
            <person name="Andreopoulos B."/>
            <person name="Lu D."/>
            <person name="Skrede I."/>
            <person name="Drula E."/>
            <person name="Henrissat B."/>
            <person name="Morin E."/>
            <person name="Kohler A."/>
            <person name="Barry K."/>
            <person name="LaButti K."/>
            <person name="Morin E."/>
            <person name="Salamov A."/>
            <person name="Lipzen A."/>
            <person name="Mereny Z."/>
            <person name="Hegedus B."/>
            <person name="Baldrian P."/>
            <person name="Stursova M."/>
            <person name="Weitz H."/>
            <person name="Taylor A."/>
            <person name="Grigoriev I.V."/>
            <person name="Nagy L.G."/>
            <person name="Martin F."/>
            <person name="Kauserud H."/>
        </authorList>
    </citation>
    <scope>NUCLEOTIDE SEQUENCE</scope>
    <source>
        <strain evidence="2">CBHHK067</strain>
    </source>
</reference>
<name>A0AAD7CZN8_MYCRO</name>
<feature type="compositionally biased region" description="Basic and acidic residues" evidence="1">
    <location>
        <begin position="146"/>
        <end position="157"/>
    </location>
</feature>
<proteinExistence type="predicted"/>
<feature type="region of interest" description="Disordered" evidence="1">
    <location>
        <begin position="77"/>
        <end position="99"/>
    </location>
</feature>
<dbReference type="EMBL" id="JARKIE010000172">
    <property type="protein sequence ID" value="KAJ7671799.1"/>
    <property type="molecule type" value="Genomic_DNA"/>
</dbReference>
<accession>A0AAD7CZN8</accession>
<evidence type="ECO:0000313" key="2">
    <source>
        <dbReference type="EMBL" id="KAJ7671799.1"/>
    </source>
</evidence>
<comment type="caution">
    <text evidence="2">The sequence shown here is derived from an EMBL/GenBank/DDBJ whole genome shotgun (WGS) entry which is preliminary data.</text>
</comment>
<evidence type="ECO:0000313" key="3">
    <source>
        <dbReference type="Proteomes" id="UP001221757"/>
    </source>
</evidence>
<gene>
    <name evidence="2" type="ORF">B0H17DRAFT_1244946</name>
</gene>
<dbReference type="AlphaFoldDB" id="A0AAD7CZN8"/>
<organism evidence="2 3">
    <name type="scientific">Mycena rosella</name>
    <name type="common">Pink bonnet</name>
    <name type="synonym">Agaricus rosellus</name>
    <dbReference type="NCBI Taxonomy" id="1033263"/>
    <lineage>
        <taxon>Eukaryota</taxon>
        <taxon>Fungi</taxon>
        <taxon>Dikarya</taxon>
        <taxon>Basidiomycota</taxon>
        <taxon>Agaricomycotina</taxon>
        <taxon>Agaricomycetes</taxon>
        <taxon>Agaricomycetidae</taxon>
        <taxon>Agaricales</taxon>
        <taxon>Marasmiineae</taxon>
        <taxon>Mycenaceae</taxon>
        <taxon>Mycena</taxon>
    </lineage>
</organism>
<protein>
    <submittedName>
        <fullName evidence="2">Uncharacterized protein</fullName>
    </submittedName>
</protein>
<feature type="compositionally biased region" description="Low complexity" evidence="1">
    <location>
        <begin position="178"/>
        <end position="196"/>
    </location>
</feature>
<evidence type="ECO:0000256" key="1">
    <source>
        <dbReference type="SAM" id="MobiDB-lite"/>
    </source>
</evidence>
<keyword evidence="3" id="KW-1185">Reference proteome</keyword>